<keyword evidence="2" id="KW-1185">Reference proteome</keyword>
<comment type="caution">
    <text evidence="1">The sequence shown here is derived from an EMBL/GenBank/DDBJ whole genome shotgun (WGS) entry which is preliminary data.</text>
</comment>
<evidence type="ECO:0000313" key="2">
    <source>
        <dbReference type="Proteomes" id="UP000826656"/>
    </source>
</evidence>
<dbReference type="EMBL" id="JAIVGD010000028">
    <property type="protein sequence ID" value="KAH0738994.1"/>
    <property type="molecule type" value="Genomic_DNA"/>
</dbReference>
<reference evidence="1 2" key="1">
    <citation type="journal article" date="2021" name="bioRxiv">
        <title>Chromosome-scale and haplotype-resolved genome assembly of a tetraploid potato cultivar.</title>
        <authorList>
            <person name="Sun H."/>
            <person name="Jiao W.-B."/>
            <person name="Krause K."/>
            <person name="Campoy J.A."/>
            <person name="Goel M."/>
            <person name="Folz-Donahue K."/>
            <person name="Kukat C."/>
            <person name="Huettel B."/>
            <person name="Schneeberger K."/>
        </authorList>
    </citation>
    <scope>NUCLEOTIDE SEQUENCE [LARGE SCALE GENOMIC DNA]</scope>
    <source>
        <strain evidence="1">SolTubOtavaFocal</strain>
        <tissue evidence="1">Leaves</tissue>
    </source>
</reference>
<gene>
    <name evidence="1" type="ORF">KY290_037699</name>
</gene>
<sequence>MQVKEELEKRGYQIRTGCEVNSVTTTEEDKRYDSHRQSIDFMREYIFPGGCVPSLSQCSAPGRDRNSLLPDTEILAKKLPVKTKAKFVLWDSIISSSGHGSTTLTTVLLDSKRAQQEIIRRRCMWMVLVSLVGSNE</sequence>
<proteinExistence type="predicted"/>
<evidence type="ECO:0000313" key="1">
    <source>
        <dbReference type="EMBL" id="KAH0738994.1"/>
    </source>
</evidence>
<protein>
    <submittedName>
        <fullName evidence="1">Uncharacterized protein</fullName>
    </submittedName>
</protein>
<organism evidence="1 2">
    <name type="scientific">Solanum tuberosum</name>
    <name type="common">Potato</name>
    <dbReference type="NCBI Taxonomy" id="4113"/>
    <lineage>
        <taxon>Eukaryota</taxon>
        <taxon>Viridiplantae</taxon>
        <taxon>Streptophyta</taxon>
        <taxon>Embryophyta</taxon>
        <taxon>Tracheophyta</taxon>
        <taxon>Spermatophyta</taxon>
        <taxon>Magnoliopsida</taxon>
        <taxon>eudicotyledons</taxon>
        <taxon>Gunneridae</taxon>
        <taxon>Pentapetalae</taxon>
        <taxon>asterids</taxon>
        <taxon>lamiids</taxon>
        <taxon>Solanales</taxon>
        <taxon>Solanaceae</taxon>
        <taxon>Solanoideae</taxon>
        <taxon>Solaneae</taxon>
        <taxon>Solanum</taxon>
    </lineage>
</organism>
<accession>A0ABQ7TY56</accession>
<dbReference type="Proteomes" id="UP000826656">
    <property type="component" value="Unassembled WGS sequence"/>
</dbReference>
<name>A0ABQ7TY56_SOLTU</name>